<comment type="caution">
    <text evidence="1">The sequence shown here is derived from an EMBL/GenBank/DDBJ whole genome shotgun (WGS) entry which is preliminary data.</text>
</comment>
<reference evidence="2" key="1">
    <citation type="journal article" date="2019" name="Int. J. Syst. Evol. Microbiol.">
        <title>The Global Catalogue of Microorganisms (GCM) 10K type strain sequencing project: providing services to taxonomists for standard genome sequencing and annotation.</title>
        <authorList>
            <consortium name="The Broad Institute Genomics Platform"/>
            <consortium name="The Broad Institute Genome Sequencing Center for Infectious Disease"/>
            <person name="Wu L."/>
            <person name="Ma J."/>
        </authorList>
    </citation>
    <scope>NUCLEOTIDE SEQUENCE [LARGE SCALE GENOMIC DNA]</scope>
    <source>
        <strain evidence="2">TBRC 1276</strain>
    </source>
</reference>
<gene>
    <name evidence="1" type="ORF">ACFOY2_26905</name>
</gene>
<name>A0ABV8GD05_9ACTN</name>
<keyword evidence="2" id="KW-1185">Reference proteome</keyword>
<dbReference type="Proteomes" id="UP001595851">
    <property type="component" value="Unassembled WGS sequence"/>
</dbReference>
<protein>
    <submittedName>
        <fullName evidence="1">Uncharacterized protein</fullName>
    </submittedName>
</protein>
<evidence type="ECO:0000313" key="1">
    <source>
        <dbReference type="EMBL" id="MFC4010885.1"/>
    </source>
</evidence>
<organism evidence="1 2">
    <name type="scientific">Nonomuraea purpurea</name>
    <dbReference type="NCBI Taxonomy" id="1849276"/>
    <lineage>
        <taxon>Bacteria</taxon>
        <taxon>Bacillati</taxon>
        <taxon>Actinomycetota</taxon>
        <taxon>Actinomycetes</taxon>
        <taxon>Streptosporangiales</taxon>
        <taxon>Streptosporangiaceae</taxon>
        <taxon>Nonomuraea</taxon>
    </lineage>
</organism>
<sequence length="146" mass="16737">MEELLDFLLMRLDESGFAQLLAHEPRLMAVSYWDSTPGNRWGPHLVQFTGCATCSQIPPRVVVNPVTGAELVLWRVIDVRAYLERHDRANHELESWGRYLDLSVEAWPCRQVRSLTLPFADDPGHHDKWRPEYAAFASGQLVQSHS</sequence>
<proteinExistence type="predicted"/>
<evidence type="ECO:0000313" key="2">
    <source>
        <dbReference type="Proteomes" id="UP001595851"/>
    </source>
</evidence>
<dbReference type="EMBL" id="JBHSBI010000014">
    <property type="protein sequence ID" value="MFC4010885.1"/>
    <property type="molecule type" value="Genomic_DNA"/>
</dbReference>
<accession>A0ABV8GD05</accession>